<feature type="compositionally biased region" description="Basic and acidic residues" evidence="7">
    <location>
        <begin position="689"/>
        <end position="704"/>
    </location>
</feature>
<keyword evidence="5" id="KW-0472">Membrane</keyword>
<feature type="compositionally biased region" description="Basic and acidic residues" evidence="7">
    <location>
        <begin position="77"/>
        <end position="88"/>
    </location>
</feature>
<keyword evidence="9" id="KW-1185">Reference proteome</keyword>
<evidence type="ECO:0000256" key="1">
    <source>
        <dbReference type="ARBA" id="ARBA00004342"/>
    </source>
</evidence>
<evidence type="ECO:0000313" key="9">
    <source>
        <dbReference type="Proteomes" id="UP001044222"/>
    </source>
</evidence>
<dbReference type="Pfam" id="PF03285">
    <property type="entry name" value="Paralemmin"/>
    <property type="match status" value="1"/>
</dbReference>
<feature type="region of interest" description="Disordered" evidence="7">
    <location>
        <begin position="678"/>
        <end position="708"/>
    </location>
</feature>
<feature type="region of interest" description="Disordered" evidence="7">
    <location>
        <begin position="363"/>
        <end position="395"/>
    </location>
</feature>
<comment type="caution">
    <text evidence="8">The sequence shown here is derived from an EMBL/GenBank/DDBJ whole genome shotgun (WGS) entry which is preliminary data.</text>
</comment>
<feature type="region of interest" description="Disordered" evidence="7">
    <location>
        <begin position="994"/>
        <end position="1073"/>
    </location>
</feature>
<feature type="compositionally biased region" description="Polar residues" evidence="7">
    <location>
        <begin position="1192"/>
        <end position="1204"/>
    </location>
</feature>
<feature type="compositionally biased region" description="Low complexity" evidence="7">
    <location>
        <begin position="1043"/>
        <end position="1059"/>
    </location>
</feature>
<evidence type="ECO:0000256" key="6">
    <source>
        <dbReference type="ARBA" id="ARBA00023288"/>
    </source>
</evidence>
<proteinExistence type="predicted"/>
<evidence type="ECO:0000313" key="8">
    <source>
        <dbReference type="EMBL" id="KAG5834851.1"/>
    </source>
</evidence>
<evidence type="ECO:0000256" key="7">
    <source>
        <dbReference type="SAM" id="MobiDB-lite"/>
    </source>
</evidence>
<keyword evidence="6" id="KW-0449">Lipoprotein</keyword>
<protein>
    <recommendedName>
        <fullName evidence="10">A-kinase anchor protein 2 C-terminal domain-containing protein</fullName>
    </recommendedName>
</protein>
<feature type="region of interest" description="Disordered" evidence="7">
    <location>
        <begin position="256"/>
        <end position="304"/>
    </location>
</feature>
<gene>
    <name evidence="8" type="ORF">ANANG_G00265970</name>
</gene>
<evidence type="ECO:0000256" key="5">
    <source>
        <dbReference type="ARBA" id="ARBA00023136"/>
    </source>
</evidence>
<feature type="compositionally biased region" description="Polar residues" evidence="7">
    <location>
        <begin position="474"/>
        <end position="492"/>
    </location>
</feature>
<name>A0A9D3RLK4_ANGAN</name>
<dbReference type="InterPro" id="IPR004965">
    <property type="entry name" value="Paralemmin"/>
</dbReference>
<evidence type="ECO:0000256" key="2">
    <source>
        <dbReference type="ARBA" id="ARBA00022475"/>
    </source>
</evidence>
<organism evidence="8 9">
    <name type="scientific">Anguilla anguilla</name>
    <name type="common">European freshwater eel</name>
    <name type="synonym">Muraena anguilla</name>
    <dbReference type="NCBI Taxonomy" id="7936"/>
    <lineage>
        <taxon>Eukaryota</taxon>
        <taxon>Metazoa</taxon>
        <taxon>Chordata</taxon>
        <taxon>Craniata</taxon>
        <taxon>Vertebrata</taxon>
        <taxon>Euteleostomi</taxon>
        <taxon>Actinopterygii</taxon>
        <taxon>Neopterygii</taxon>
        <taxon>Teleostei</taxon>
        <taxon>Anguilliformes</taxon>
        <taxon>Anguillidae</taxon>
        <taxon>Anguilla</taxon>
    </lineage>
</organism>
<dbReference type="Proteomes" id="UP001044222">
    <property type="component" value="Chromosome 15"/>
</dbReference>
<evidence type="ECO:0000256" key="4">
    <source>
        <dbReference type="ARBA" id="ARBA00023054"/>
    </source>
</evidence>
<reference evidence="8" key="1">
    <citation type="submission" date="2021-01" db="EMBL/GenBank/DDBJ databases">
        <title>A chromosome-scale assembly of European eel, Anguilla anguilla.</title>
        <authorList>
            <person name="Henkel C."/>
            <person name="Jong-Raadsen S.A."/>
            <person name="Dufour S."/>
            <person name="Weltzien F.-A."/>
            <person name="Palstra A.P."/>
            <person name="Pelster B."/>
            <person name="Spaink H.P."/>
            <person name="Van Den Thillart G.E."/>
            <person name="Jansen H."/>
            <person name="Zahm M."/>
            <person name="Klopp C."/>
            <person name="Cedric C."/>
            <person name="Louis A."/>
            <person name="Berthelot C."/>
            <person name="Parey E."/>
            <person name="Roest Crollius H."/>
            <person name="Montfort J."/>
            <person name="Robinson-Rechavi M."/>
            <person name="Bucao C."/>
            <person name="Bouchez O."/>
            <person name="Gislard M."/>
            <person name="Lluch J."/>
            <person name="Milhes M."/>
            <person name="Lampietro C."/>
            <person name="Lopez Roques C."/>
            <person name="Donnadieu C."/>
            <person name="Braasch I."/>
            <person name="Desvignes T."/>
            <person name="Postlethwait J."/>
            <person name="Bobe J."/>
            <person name="Guiguen Y."/>
            <person name="Dirks R."/>
        </authorList>
    </citation>
    <scope>NUCLEOTIDE SEQUENCE</scope>
    <source>
        <strain evidence="8">Tag_6206</strain>
        <tissue evidence="8">Liver</tissue>
    </source>
</reference>
<sequence>MGTPLRRKPPALEMAEAELHKERLQALAEKRKRQTEIEDKRRQLEDLILQLQHLKSKAMRERWLLQGAPAGTQEEEEGRRRQAERDETQVKRLEDTIHRLEGEIGLLEREESQISAKEQVLREKLRETERSIEDLQKSLQNQDGDAVNYIHSRIPDLPELYSKTAAKASGDEQLPKKAVMYAVEVSVEKDKKTGGTKILSTSAVSPENVHQRGVKVYDDGHKMVYEVRPGGPGTLENGVHPWSSAEVDELMQRVSQPRVQGDGGRARPPPAPAAVDGGPRGAAGGADRAPGSGFEEEVTEVPEATSEKPVTMIFMGYHNVDDEEETKKLLGFDGTIKAEIVLIDEDDEKSLREKTVTDISTMDGNAADLVSGRPLSDTTELSSEGKDESLATAKELPPAGSGVALAVPMAVESGPLAGVQSKTLPTALKPSSKLSEDDSELKRERALKSVSFLDSVSIIPGGKDTMDLEAPFSEAQSDSQNNCYSTAGQNGVKNRHESLDSDVAKEIRYLDEVLEANCCDPGADAPSNGSSFPEHKAINVDGTGPSVQISGMLTPHNDEVIIEGMKQTTFIENSDSNGGKPNGHSGMIDQQFTGQSGELSATTIKKEARFELRAFQEEKKPSKLFDGSPETEPVRVKKVRPSEEIAELERERQELIRGQAVKKNPGIAAKWWNPPQEKMLEEELDPDQLESHKRYEERRQRKPETASMPQVQTVIPTMPPESGKKEDIVMEQIDFSAARKQFLQKEPGKQPGGPKRGVAPQLYSAKPFSRATEVTHVERPSGSVMVGDRSHNVRESLNEVTTVKTERIYCSPGDSITQEARDCMAENEMKEGGKACMGDGDFTCARAVMTILRDEDPDLFPLQRSANSSCLPEEIDSGLDDLSIRSQDTTVLETLSNDFSMDNVSDSGASNEAMNAFLENSLGDFSFPPTPQATTPINGKMDGGPKSPSEHGVSFSSPTASLIEQQLEYHAGILVQNAIQQAIAEQHSDWQTHPVLEHDSPIPEKKTEDTKQPPPPSEEKAKFEPPQASSPVPEIHTVTPKITAPTPVVPAEPVHHPVTSRNQSPPPSEKQEFSYFSKYSEAAELRSTASVARAQEMEVSAGPFKLRSRKQRTLSMIEEEIRAAQEREEELKRQRQTQALQTASSHRQKTNSLPARLSLSGRTAPGKIEKIRPGPPVSPASEGPLPSPLSDAGSNDSAGSQRPKNFMQTLMEDYETHKVKRREKIEDNSYARLLLASDVTTEVLEATRVTRRKSNMALRWEAGIYANQDEGEEEEEEEEEE</sequence>
<evidence type="ECO:0008006" key="10">
    <source>
        <dbReference type="Google" id="ProtNLM"/>
    </source>
</evidence>
<feature type="region of interest" description="Disordered" evidence="7">
    <location>
        <begin position="473"/>
        <end position="495"/>
    </location>
</feature>
<keyword evidence="4" id="KW-0175">Coiled coil</keyword>
<feature type="compositionally biased region" description="Basic and acidic residues" evidence="7">
    <location>
        <begin position="994"/>
        <end position="1023"/>
    </location>
</feature>
<keyword evidence="3" id="KW-0597">Phosphoprotein</keyword>
<feature type="compositionally biased region" description="Polar residues" evidence="7">
    <location>
        <begin position="1139"/>
        <end position="1153"/>
    </location>
</feature>
<comment type="subcellular location">
    <subcellularLocation>
        <location evidence="1">Cell membrane</location>
        <topology evidence="1">Lipid-anchor</topology>
        <orientation evidence="1">Cytoplasmic side</orientation>
    </subcellularLocation>
</comment>
<dbReference type="PANTHER" id="PTHR10498">
    <property type="entry name" value="PARALEMMIN-RELATED"/>
    <property type="match status" value="1"/>
</dbReference>
<dbReference type="PANTHER" id="PTHR10498:SF10">
    <property type="entry name" value="PALM2 AND AKAP2 FUSION-RELATED"/>
    <property type="match status" value="1"/>
</dbReference>
<feature type="region of interest" description="Disordered" evidence="7">
    <location>
        <begin position="1125"/>
        <end position="1204"/>
    </location>
</feature>
<dbReference type="GO" id="GO:0005886">
    <property type="term" value="C:plasma membrane"/>
    <property type="evidence" value="ECO:0007669"/>
    <property type="project" value="UniProtKB-SubCell"/>
</dbReference>
<feature type="region of interest" description="Disordered" evidence="7">
    <location>
        <begin position="67"/>
        <end position="88"/>
    </location>
</feature>
<dbReference type="EMBL" id="JAFIRN010000015">
    <property type="protein sequence ID" value="KAG5834851.1"/>
    <property type="molecule type" value="Genomic_DNA"/>
</dbReference>
<evidence type="ECO:0000256" key="3">
    <source>
        <dbReference type="ARBA" id="ARBA00022553"/>
    </source>
</evidence>
<keyword evidence="2" id="KW-1003">Cell membrane</keyword>
<accession>A0A9D3RLK4</accession>
<feature type="region of interest" description="Disordered" evidence="7">
    <location>
        <begin position="927"/>
        <end position="956"/>
    </location>
</feature>
<dbReference type="GO" id="GO:0008360">
    <property type="term" value="P:regulation of cell shape"/>
    <property type="evidence" value="ECO:0007669"/>
    <property type="project" value="InterPro"/>
</dbReference>